<gene>
    <name evidence="2" type="primary">betC_1</name>
    <name evidence="2" type="ORF">Enr17x_00260</name>
</gene>
<feature type="domain" description="Sulfatase N-terminal" evidence="1">
    <location>
        <begin position="47"/>
        <end position="324"/>
    </location>
</feature>
<dbReference type="PANTHER" id="PTHR43751:SF1">
    <property type="entry name" value="SULFATASE ATSG-RELATED"/>
    <property type="match status" value="1"/>
</dbReference>
<name>A0A518I4L7_9PLAN</name>
<dbReference type="InterPro" id="IPR000917">
    <property type="entry name" value="Sulfatase_N"/>
</dbReference>
<dbReference type="AlphaFoldDB" id="A0A518I4L7"/>
<keyword evidence="3" id="KW-1185">Reference proteome</keyword>
<keyword evidence="2" id="KW-0378">Hydrolase</keyword>
<sequence length="509" mass="57942">MLRTHNPKVTTVKLKSLILSILLLVLTLNLSVRIAAAENPTHASQRPNIVWILVDDMSCHFGYQGESLVKTPHVDQLAREGTVFNHAYATAPVCSTFRSALITGMYQTTIGAHHHRSGRGALKIHLPKEVQTVPELFRNAGYYTTNANPEGTRPGKEDYNFVYQKSDLYDGVDWTKRAKGQPFFAQYQLQGGKLRNVDRWYDEVKTGLETLIAAEEVTLPPYYPDHPVIREDWAAYLNSVAYTDKQVGRILDKLKKENVLDNTIVFFLTDHGISHARGKQFLYEEGLKIPFVVWGPRFIGSKSVREELIAHIDLAATSLALAGIEIPKTMQGRPLFGPEAKPRTYVVSARDRCDETVDHIRSIRKGNFKYIRNYLPQRPYLQPCKYKDGKPFMPVLRELYAAGKLNAAQSLHLAETRPEEELYDLTSDPWEIHNLADDPACQKQLSEFRGLLANWELETDDRGRFPESEAMYDSDMKPYLDKSRKRDPTTAAILEANIQQMKRWHAAGK</sequence>
<evidence type="ECO:0000313" key="3">
    <source>
        <dbReference type="Proteomes" id="UP000318313"/>
    </source>
</evidence>
<reference evidence="2 3" key="1">
    <citation type="submission" date="2019-03" db="EMBL/GenBank/DDBJ databases">
        <title>Deep-cultivation of Planctomycetes and their phenomic and genomic characterization uncovers novel biology.</title>
        <authorList>
            <person name="Wiegand S."/>
            <person name="Jogler M."/>
            <person name="Boedeker C."/>
            <person name="Pinto D."/>
            <person name="Vollmers J."/>
            <person name="Rivas-Marin E."/>
            <person name="Kohn T."/>
            <person name="Peeters S.H."/>
            <person name="Heuer A."/>
            <person name="Rast P."/>
            <person name="Oberbeckmann S."/>
            <person name="Bunk B."/>
            <person name="Jeske O."/>
            <person name="Meyerdierks A."/>
            <person name="Storesund J.E."/>
            <person name="Kallscheuer N."/>
            <person name="Luecker S."/>
            <person name="Lage O.M."/>
            <person name="Pohl T."/>
            <person name="Merkel B.J."/>
            <person name="Hornburger P."/>
            <person name="Mueller R.-W."/>
            <person name="Bruemmer F."/>
            <person name="Labrenz M."/>
            <person name="Spormann A.M."/>
            <person name="Op den Camp H."/>
            <person name="Overmann J."/>
            <person name="Amann R."/>
            <person name="Jetten M.S.M."/>
            <person name="Mascher T."/>
            <person name="Medema M.H."/>
            <person name="Devos D.P."/>
            <person name="Kaster A.-K."/>
            <person name="Ovreas L."/>
            <person name="Rohde M."/>
            <person name="Galperin M.Y."/>
            <person name="Jogler C."/>
        </authorList>
    </citation>
    <scope>NUCLEOTIDE SEQUENCE [LARGE SCALE GENOMIC DNA]</scope>
    <source>
        <strain evidence="2 3">Enr17</strain>
    </source>
</reference>
<evidence type="ECO:0000313" key="2">
    <source>
        <dbReference type="EMBL" id="QDV48017.1"/>
    </source>
</evidence>
<dbReference type="Pfam" id="PF00884">
    <property type="entry name" value="Sulfatase"/>
    <property type="match status" value="1"/>
</dbReference>
<dbReference type="InterPro" id="IPR052701">
    <property type="entry name" value="GAG_Ulvan_Degrading_Sulfatases"/>
</dbReference>
<dbReference type="RefSeq" id="WP_232100899.1">
    <property type="nucleotide sequence ID" value="NZ_CP037452.1"/>
</dbReference>
<dbReference type="InterPro" id="IPR017850">
    <property type="entry name" value="Alkaline_phosphatase_core_sf"/>
</dbReference>
<dbReference type="PANTHER" id="PTHR43751">
    <property type="entry name" value="SULFATASE"/>
    <property type="match status" value="1"/>
</dbReference>
<organism evidence="2 3">
    <name type="scientific">Gimesia fumaroli</name>
    <dbReference type="NCBI Taxonomy" id="2527976"/>
    <lineage>
        <taxon>Bacteria</taxon>
        <taxon>Pseudomonadati</taxon>
        <taxon>Planctomycetota</taxon>
        <taxon>Planctomycetia</taxon>
        <taxon>Planctomycetales</taxon>
        <taxon>Planctomycetaceae</taxon>
        <taxon>Gimesia</taxon>
    </lineage>
</organism>
<dbReference type="EC" id="3.1.6.6" evidence="2"/>
<proteinExistence type="predicted"/>
<accession>A0A518I4L7</accession>
<dbReference type="GO" id="GO:0047753">
    <property type="term" value="F:choline-sulfatase activity"/>
    <property type="evidence" value="ECO:0007669"/>
    <property type="project" value="UniProtKB-EC"/>
</dbReference>
<evidence type="ECO:0000259" key="1">
    <source>
        <dbReference type="Pfam" id="PF00884"/>
    </source>
</evidence>
<dbReference type="KEGG" id="gfm:Enr17x_00260"/>
<dbReference type="SUPFAM" id="SSF53649">
    <property type="entry name" value="Alkaline phosphatase-like"/>
    <property type="match status" value="1"/>
</dbReference>
<dbReference type="Gene3D" id="3.40.720.10">
    <property type="entry name" value="Alkaline Phosphatase, subunit A"/>
    <property type="match status" value="1"/>
</dbReference>
<dbReference type="CDD" id="cd16027">
    <property type="entry name" value="SGSH"/>
    <property type="match status" value="1"/>
</dbReference>
<dbReference type="EMBL" id="CP037452">
    <property type="protein sequence ID" value="QDV48017.1"/>
    <property type="molecule type" value="Genomic_DNA"/>
</dbReference>
<dbReference type="Proteomes" id="UP000318313">
    <property type="component" value="Chromosome"/>
</dbReference>
<protein>
    <submittedName>
        <fullName evidence="2">Choline-sulfatase</fullName>
        <ecNumber evidence="2">3.1.6.6</ecNumber>
    </submittedName>
</protein>